<sequence>MLKKQSLLIFLTILTLAGAGHAQTPIADLDHDAKIRADMVRFDPHYRELMTQRRKLLKPMAAEITAREAAGKKVECSHDIMIETRFLMGYTADFPAIDQHLESLKESLLHPELETHAEEESPQDGTWGGCFTIWWERLDASYDVLQMKKANGIQPKYRFSVLDRVNSPEKLKAYFDSITESDVAHTGIDKRKELNFAYVDLIRLIMADEPAGYLWAPGMKNTLLDLVLHKYRNQKTGWWGESYLHEGKREQADDLSVTFHIVQSLNNDVPMKRELATTLFAVKDVDYPVGWYEHGVQTNHNNMDVIVLMGASWSAMTPEQQKRTKTEIASMLHWCLTESLQPDGSFKGAGDADSIEEDEHFGANFLARIGYFNKTRRFWTDQDFPEAEANRKRIVGFIESHISTGAAGGAYYTSSLQEIAK</sequence>
<organism evidence="2 3">
    <name type="scientific">Granulicella pectinivorans</name>
    <dbReference type="NCBI Taxonomy" id="474950"/>
    <lineage>
        <taxon>Bacteria</taxon>
        <taxon>Pseudomonadati</taxon>
        <taxon>Acidobacteriota</taxon>
        <taxon>Terriglobia</taxon>
        <taxon>Terriglobales</taxon>
        <taxon>Acidobacteriaceae</taxon>
        <taxon>Granulicella</taxon>
    </lineage>
</organism>
<name>A0A1I6MT78_9BACT</name>
<dbReference type="STRING" id="474950.SAMN05421771_3582"/>
<dbReference type="Proteomes" id="UP000199024">
    <property type="component" value="Unassembled WGS sequence"/>
</dbReference>
<feature type="signal peptide" evidence="1">
    <location>
        <begin position="1"/>
        <end position="22"/>
    </location>
</feature>
<keyword evidence="1" id="KW-0732">Signal</keyword>
<keyword evidence="3" id="KW-1185">Reference proteome</keyword>
<evidence type="ECO:0000313" key="2">
    <source>
        <dbReference type="EMBL" id="SFS18854.1"/>
    </source>
</evidence>
<dbReference type="OrthoDB" id="8453416at2"/>
<accession>A0A1I6MT78</accession>
<feature type="chain" id="PRO_5011442356" evidence="1">
    <location>
        <begin position="23"/>
        <end position="421"/>
    </location>
</feature>
<gene>
    <name evidence="2" type="ORF">SAMN05421771_3582</name>
</gene>
<reference evidence="2 3" key="1">
    <citation type="submission" date="2016-10" db="EMBL/GenBank/DDBJ databases">
        <authorList>
            <person name="de Groot N.N."/>
        </authorList>
    </citation>
    <scope>NUCLEOTIDE SEQUENCE [LARGE SCALE GENOMIC DNA]</scope>
    <source>
        <strain evidence="2 3">DSM 21001</strain>
    </source>
</reference>
<dbReference type="AlphaFoldDB" id="A0A1I6MT78"/>
<protein>
    <submittedName>
        <fullName evidence="2">Uncharacterized protein</fullName>
    </submittedName>
</protein>
<evidence type="ECO:0000256" key="1">
    <source>
        <dbReference type="SAM" id="SignalP"/>
    </source>
</evidence>
<dbReference type="RefSeq" id="WP_089841240.1">
    <property type="nucleotide sequence ID" value="NZ_FOZL01000001.1"/>
</dbReference>
<proteinExistence type="predicted"/>
<evidence type="ECO:0000313" key="3">
    <source>
        <dbReference type="Proteomes" id="UP000199024"/>
    </source>
</evidence>
<dbReference type="EMBL" id="FOZL01000001">
    <property type="protein sequence ID" value="SFS18854.1"/>
    <property type="molecule type" value="Genomic_DNA"/>
</dbReference>